<dbReference type="Pfam" id="PF07969">
    <property type="entry name" value="Amidohydro_3"/>
    <property type="match status" value="1"/>
</dbReference>
<dbReference type="InterPro" id="IPR013108">
    <property type="entry name" value="Amidohydro_3"/>
</dbReference>
<dbReference type="AlphaFoldDB" id="E0XYM3"/>
<dbReference type="Gene3D" id="3.10.310.70">
    <property type="match status" value="1"/>
</dbReference>
<proteinExistence type="predicted"/>
<dbReference type="Gene3D" id="2.30.40.10">
    <property type="entry name" value="Urease, subunit C, domain 1"/>
    <property type="match status" value="1"/>
</dbReference>
<keyword evidence="2" id="KW-0378">Hydrolase</keyword>
<dbReference type="Gene3D" id="3.20.20.140">
    <property type="entry name" value="Metal-dependent hydrolases"/>
    <property type="match status" value="1"/>
</dbReference>
<dbReference type="PANTHER" id="PTHR22642:SF2">
    <property type="entry name" value="PROTEIN LONG AFTER FAR-RED 3"/>
    <property type="match status" value="1"/>
</dbReference>
<dbReference type="InterPro" id="IPR011059">
    <property type="entry name" value="Metal-dep_hydrolase_composite"/>
</dbReference>
<protein>
    <submittedName>
        <fullName evidence="2">Predicted metal-dependent hydrolase with the tim-barrel fold</fullName>
    </submittedName>
</protein>
<dbReference type="SUPFAM" id="SSF51556">
    <property type="entry name" value="Metallo-dependent hydrolases"/>
    <property type="match status" value="1"/>
</dbReference>
<name>E0XYM3_9CHLR</name>
<dbReference type="EMBL" id="GU474924">
    <property type="protein sequence ID" value="ADI19514.1"/>
    <property type="molecule type" value="Genomic_DNA"/>
</dbReference>
<dbReference type="GO" id="GO:0016810">
    <property type="term" value="F:hydrolase activity, acting on carbon-nitrogen (but not peptide) bonds"/>
    <property type="evidence" value="ECO:0007669"/>
    <property type="project" value="InterPro"/>
</dbReference>
<evidence type="ECO:0000259" key="1">
    <source>
        <dbReference type="Pfam" id="PF07969"/>
    </source>
</evidence>
<reference evidence="2" key="1">
    <citation type="journal article" date="2011" name="Environ. Microbiol.">
        <title>Time-series analyses of Monterey Bay coastal microbial picoplankton using a 'genome proxy' microarray.</title>
        <authorList>
            <person name="Rich V.I."/>
            <person name="Pham V.D."/>
            <person name="Eppley J."/>
            <person name="Shi Y."/>
            <person name="DeLong E.F."/>
        </authorList>
    </citation>
    <scope>NUCLEOTIDE SEQUENCE</scope>
</reference>
<sequence length="501" mass="55984">MKDGLVIAAGDRYMARYYRAPKRINLSGKTVIPGFNDTHQHVRGRPRRHLELGDLTSLKDLHNRIQAKAEELGPGEWITGYGWAEDDLAEKRRPLRWDLDEAAPENPIILSRAGGHSAAASSLALKLAEIDRNTPNPEGGVIERDNSGELNGIIRERAGMVYRLVPDATWEELKPSFIQNLESFLSLGITSFIQAGATIREWGQWQEIYNEYGEKLPRATVQIRWAGRKEMEASGLMTGQGDHRLRVGAIKILADGGFTGPAAYTIYPYKGRETYRGKMNYSEGELNTIIFDAHETGWQLGFHAIGDAAIKLTVEMFVAALEKWPRGDHRHYLNHFTVSPAADTYRLMAMYGIHIAQQPNFTWTLDSRYMENLDGDRLELNNPLRTPMDYGIFVALGSDILPTGPFQGLHSSVTRMGKTGRIFGPGERLSMEEAVIGYTRNGAFLTFEENMKGTLEAGMLADFVILSQDIFTVPAEAIRKTAVEQTYIGGKLVYDASKSEL</sequence>
<evidence type="ECO:0000313" key="2">
    <source>
        <dbReference type="EMBL" id="ADI19514.1"/>
    </source>
</evidence>
<organism evidence="2">
    <name type="scientific">uncultured Chloroflexi bacterium HF0770_09E03</name>
    <dbReference type="NCBI Taxonomy" id="710738"/>
    <lineage>
        <taxon>Bacteria</taxon>
        <taxon>Bacillati</taxon>
        <taxon>Chloroflexota</taxon>
        <taxon>environmental samples</taxon>
    </lineage>
</organism>
<dbReference type="PANTHER" id="PTHR22642">
    <property type="entry name" value="IMIDAZOLONEPROPIONASE"/>
    <property type="match status" value="1"/>
</dbReference>
<dbReference type="SUPFAM" id="SSF51338">
    <property type="entry name" value="Composite domain of metallo-dependent hydrolases"/>
    <property type="match status" value="1"/>
</dbReference>
<accession>E0XYM3</accession>
<dbReference type="InterPro" id="IPR032466">
    <property type="entry name" value="Metal_Hydrolase"/>
</dbReference>
<dbReference type="CDD" id="cd01300">
    <property type="entry name" value="YtcJ_like"/>
    <property type="match status" value="1"/>
</dbReference>
<feature type="domain" description="Amidohydrolase 3" evidence="1">
    <location>
        <begin position="24"/>
        <end position="494"/>
    </location>
</feature>
<dbReference type="InterPro" id="IPR033932">
    <property type="entry name" value="YtcJ-like"/>
</dbReference>